<feature type="signal peptide" evidence="1">
    <location>
        <begin position="1"/>
        <end position="23"/>
    </location>
</feature>
<keyword evidence="1" id="KW-0732">Signal</keyword>
<dbReference type="EMBL" id="JACOQE010000001">
    <property type="protein sequence ID" value="MBC5739240.1"/>
    <property type="molecule type" value="Genomic_DNA"/>
</dbReference>
<evidence type="ECO:0000256" key="1">
    <source>
        <dbReference type="SAM" id="SignalP"/>
    </source>
</evidence>
<dbReference type="Proteomes" id="UP000633936">
    <property type="component" value="Unassembled WGS sequence"/>
</dbReference>
<keyword evidence="3" id="KW-1185">Reference proteome</keyword>
<accession>A0ABR7HYE8</accession>
<evidence type="ECO:0000313" key="3">
    <source>
        <dbReference type="Proteomes" id="UP000633936"/>
    </source>
</evidence>
<evidence type="ECO:0008006" key="4">
    <source>
        <dbReference type="Google" id="ProtNLM"/>
    </source>
</evidence>
<protein>
    <recommendedName>
        <fullName evidence="4">DUF5626 domain-containing protein</fullName>
    </recommendedName>
</protein>
<comment type="caution">
    <text evidence="2">The sequence shown here is derived from an EMBL/GenBank/DDBJ whole genome shotgun (WGS) entry which is preliminary data.</text>
</comment>
<sequence length="182" mass="20733">MMKKVKKLLCALLIVLTAMTMLSEPFQVPVQAARTVTANKNANKAVNIKKRGTYRVLSKTKMSKDDYIRFTAPKTAKYTLTFSNFRKLSGYTPSERHLGSVYIYKNTKYGRSMQRVKTNGGKSSVLNMCSKAWYNTYTKGRKIKAASDLHTRYAKISLKKGETIYIKSFWTGGKHSYSLKIK</sequence>
<evidence type="ECO:0000313" key="2">
    <source>
        <dbReference type="EMBL" id="MBC5739240.1"/>
    </source>
</evidence>
<organism evidence="2 3">
    <name type="scientific">Blautia intestinalis</name>
    <dbReference type="NCBI Taxonomy" id="2763028"/>
    <lineage>
        <taxon>Bacteria</taxon>
        <taxon>Bacillati</taxon>
        <taxon>Bacillota</taxon>
        <taxon>Clostridia</taxon>
        <taxon>Lachnospirales</taxon>
        <taxon>Lachnospiraceae</taxon>
        <taxon>Blautia</taxon>
    </lineage>
</organism>
<feature type="chain" id="PRO_5047524003" description="DUF5626 domain-containing protein" evidence="1">
    <location>
        <begin position="24"/>
        <end position="182"/>
    </location>
</feature>
<gene>
    <name evidence="2" type="ORF">H8Z79_01970</name>
</gene>
<name>A0ABR7HYE8_9FIRM</name>
<proteinExistence type="predicted"/>
<reference evidence="2 3" key="1">
    <citation type="submission" date="2020-08" db="EMBL/GenBank/DDBJ databases">
        <title>Genome public.</title>
        <authorList>
            <person name="Liu C."/>
            <person name="Sun Q."/>
        </authorList>
    </citation>
    <scope>NUCLEOTIDE SEQUENCE [LARGE SCALE GENOMIC DNA]</scope>
    <source>
        <strain evidence="2 3">27-44</strain>
    </source>
</reference>
<dbReference type="RefSeq" id="WP_147348525.1">
    <property type="nucleotide sequence ID" value="NZ_JACOQE010000001.1"/>
</dbReference>